<dbReference type="Pfam" id="PF00206">
    <property type="entry name" value="Lyase_1"/>
    <property type="match status" value="2"/>
</dbReference>
<dbReference type="Proteomes" id="UP000235371">
    <property type="component" value="Unassembled WGS sequence"/>
</dbReference>
<keyword evidence="5" id="KW-1185">Reference proteome</keyword>
<dbReference type="RefSeq" id="XP_024733640.1">
    <property type="nucleotide sequence ID" value="XM_024884972.1"/>
</dbReference>
<dbReference type="GeneID" id="36593049"/>
<dbReference type="GO" id="GO:0042450">
    <property type="term" value="P:L-arginine biosynthetic process via ornithine"/>
    <property type="evidence" value="ECO:0007669"/>
    <property type="project" value="InterPro"/>
</dbReference>
<dbReference type="FunFam" id="1.20.200.10:FF:000015">
    <property type="entry name" value="argininosuccinate lyase isoform X2"/>
    <property type="match status" value="1"/>
</dbReference>
<dbReference type="InterPro" id="IPR024083">
    <property type="entry name" value="Fumarase/histidase_N"/>
</dbReference>
<dbReference type="InterPro" id="IPR022761">
    <property type="entry name" value="Fumarate_lyase_N"/>
</dbReference>
<dbReference type="OrthoDB" id="2561043at2759"/>
<evidence type="ECO:0000313" key="4">
    <source>
        <dbReference type="EMBL" id="PMD56736.1"/>
    </source>
</evidence>
<dbReference type="InterPro" id="IPR008948">
    <property type="entry name" value="L-Aspartase-like"/>
</dbReference>
<gene>
    <name evidence="4" type="ORF">K444DRAFT_644518</name>
</gene>
<dbReference type="AlphaFoldDB" id="A0A2J6T130"/>
<evidence type="ECO:0000259" key="3">
    <source>
        <dbReference type="Pfam" id="PF00206"/>
    </source>
</evidence>
<evidence type="ECO:0000256" key="1">
    <source>
        <dbReference type="ARBA" id="ARBA00010755"/>
    </source>
</evidence>
<dbReference type="SUPFAM" id="SSF48557">
    <property type="entry name" value="L-aspartase-like"/>
    <property type="match status" value="1"/>
</dbReference>
<dbReference type="Gene3D" id="1.10.275.10">
    <property type="entry name" value="Fumarase/aspartase (N-terminal domain)"/>
    <property type="match status" value="1"/>
</dbReference>
<comment type="similarity">
    <text evidence="1">Belongs to the lyase 1 family. Argininosuccinate lyase subfamily.</text>
</comment>
<accession>A0A2J6T130</accession>
<protein>
    <recommendedName>
        <fullName evidence="2">Arginosuccinase</fullName>
    </recommendedName>
</protein>
<dbReference type="GO" id="GO:0004056">
    <property type="term" value="F:argininosuccinate lyase activity"/>
    <property type="evidence" value="ECO:0007669"/>
    <property type="project" value="InterPro"/>
</dbReference>
<evidence type="ECO:0000256" key="2">
    <source>
        <dbReference type="ARBA" id="ARBA00032749"/>
    </source>
</evidence>
<evidence type="ECO:0000313" key="5">
    <source>
        <dbReference type="Proteomes" id="UP000235371"/>
    </source>
</evidence>
<dbReference type="EMBL" id="KZ613847">
    <property type="protein sequence ID" value="PMD56736.1"/>
    <property type="molecule type" value="Genomic_DNA"/>
</dbReference>
<organism evidence="4 5">
    <name type="scientific">Hyaloscypha bicolor E</name>
    <dbReference type="NCBI Taxonomy" id="1095630"/>
    <lineage>
        <taxon>Eukaryota</taxon>
        <taxon>Fungi</taxon>
        <taxon>Dikarya</taxon>
        <taxon>Ascomycota</taxon>
        <taxon>Pezizomycotina</taxon>
        <taxon>Leotiomycetes</taxon>
        <taxon>Helotiales</taxon>
        <taxon>Hyaloscyphaceae</taxon>
        <taxon>Hyaloscypha</taxon>
        <taxon>Hyaloscypha bicolor</taxon>
    </lineage>
</organism>
<dbReference type="InterPro" id="IPR000362">
    <property type="entry name" value="Fumarate_lyase_fam"/>
</dbReference>
<dbReference type="Gene3D" id="1.20.200.10">
    <property type="entry name" value="Fumarase/aspartase (Central domain)"/>
    <property type="match status" value="2"/>
</dbReference>
<dbReference type="InParanoid" id="A0A2J6T130"/>
<dbReference type="InterPro" id="IPR009049">
    <property type="entry name" value="Argininosuccinate_lyase"/>
</dbReference>
<proteinExistence type="inferred from homology"/>
<dbReference type="GO" id="GO:0005829">
    <property type="term" value="C:cytosol"/>
    <property type="evidence" value="ECO:0007669"/>
    <property type="project" value="TreeGrafter"/>
</dbReference>
<reference evidence="4 5" key="1">
    <citation type="submission" date="2016-04" db="EMBL/GenBank/DDBJ databases">
        <title>A degradative enzymes factory behind the ericoid mycorrhizal symbiosis.</title>
        <authorList>
            <consortium name="DOE Joint Genome Institute"/>
            <person name="Martino E."/>
            <person name="Morin E."/>
            <person name="Grelet G."/>
            <person name="Kuo A."/>
            <person name="Kohler A."/>
            <person name="Daghino S."/>
            <person name="Barry K."/>
            <person name="Choi C."/>
            <person name="Cichocki N."/>
            <person name="Clum A."/>
            <person name="Copeland A."/>
            <person name="Hainaut M."/>
            <person name="Haridas S."/>
            <person name="Labutti K."/>
            <person name="Lindquist E."/>
            <person name="Lipzen A."/>
            <person name="Khouja H.-R."/>
            <person name="Murat C."/>
            <person name="Ohm R."/>
            <person name="Olson A."/>
            <person name="Spatafora J."/>
            <person name="Veneault-Fourrey C."/>
            <person name="Henrissat B."/>
            <person name="Grigoriev I."/>
            <person name="Martin F."/>
            <person name="Perotto S."/>
        </authorList>
    </citation>
    <scope>NUCLEOTIDE SEQUENCE [LARGE SCALE GENOMIC DNA]</scope>
    <source>
        <strain evidence="4 5">E</strain>
    </source>
</reference>
<feature type="domain" description="Fumarate lyase N-terminal" evidence="3">
    <location>
        <begin position="61"/>
        <end position="119"/>
    </location>
</feature>
<feature type="domain" description="Fumarate lyase N-terminal" evidence="3">
    <location>
        <begin position="166"/>
        <end position="230"/>
    </location>
</feature>
<dbReference type="PANTHER" id="PTHR43814:SF1">
    <property type="entry name" value="ARGININOSUCCINATE LYASE"/>
    <property type="match status" value="1"/>
</dbReference>
<dbReference type="STRING" id="1095630.A0A2J6T130"/>
<dbReference type="PRINTS" id="PR00149">
    <property type="entry name" value="FUMRATELYASE"/>
</dbReference>
<sequence>MASEQIRAPSSKPGETNYYCWARVYHKVEILKAAEFSAVETGLKEAEKGLVAGTPKMIPDRRLGEIVGKDIGGKLQTSRSRNEQVATDVRLWLRDELRRVESYLVDFLKVMAARAEQEISWLPEVIVRVDQNMSSKERGYFSFPSHTNCFGVDREAMTKELGFNRLAMQWASILMIHISRGAEDLIIYWTGEFNFVKLAGAYSTESSLMPQKKNPDCLELLRGKSGRVFGKWLAFQWQSSESVLLGEFVEPMLDVIKSTQNSVQIATGVLIALATSKRLTLASEKTYFACFDYEHSVEMHSASGGTAKVSALA</sequence>
<dbReference type="PANTHER" id="PTHR43814">
    <property type="entry name" value="ARGININOSUCCINATE LYASE"/>
    <property type="match status" value="1"/>
</dbReference>
<name>A0A2J6T130_9HELO</name>